<keyword evidence="4 13" id="KW-0813">Transport</keyword>
<dbReference type="InterPro" id="IPR002751">
    <property type="entry name" value="CbiM/NikMN"/>
</dbReference>
<dbReference type="Pfam" id="PF01891">
    <property type="entry name" value="CbiM"/>
    <property type="match status" value="1"/>
</dbReference>
<dbReference type="PANTHER" id="PTHR43627">
    <property type="match status" value="1"/>
</dbReference>
<keyword evidence="5 13" id="KW-1003">Cell membrane</keyword>
<keyword evidence="17" id="KW-1185">Reference proteome</keyword>
<evidence type="ECO:0000256" key="12">
    <source>
        <dbReference type="ARBA" id="ARBA00060918"/>
    </source>
</evidence>
<dbReference type="InterPro" id="IPR018024">
    <property type="entry name" value="CbiM"/>
</dbReference>
<dbReference type="NCBIfam" id="TIGR00123">
    <property type="entry name" value="cbiM"/>
    <property type="match status" value="1"/>
</dbReference>
<protein>
    <recommendedName>
        <fullName evidence="13">Cobalt transport protein CbiM</fullName>
    </recommendedName>
    <alternativeName>
        <fullName evidence="13">Energy-coupling factor transporter probable substrate-capture protein CbiM</fullName>
        <shortName evidence="13">ECF transporter S component CbiM</shortName>
    </alternativeName>
</protein>
<keyword evidence="6 13" id="KW-0169">Cobalamin biosynthesis</keyword>
<evidence type="ECO:0000256" key="11">
    <source>
        <dbReference type="ARBA" id="ARBA00023285"/>
    </source>
</evidence>
<evidence type="ECO:0000256" key="3">
    <source>
        <dbReference type="ARBA" id="ARBA00022426"/>
    </source>
</evidence>
<evidence type="ECO:0000256" key="9">
    <source>
        <dbReference type="ARBA" id="ARBA00023065"/>
    </source>
</evidence>
<feature type="transmembrane region" description="Helical" evidence="13">
    <location>
        <begin position="209"/>
        <end position="229"/>
    </location>
</feature>
<feature type="transmembrane region" description="Helical" evidence="13">
    <location>
        <begin position="101"/>
        <end position="129"/>
    </location>
</feature>
<dbReference type="EMBL" id="FXXI01000011">
    <property type="protein sequence ID" value="SMS02592.1"/>
    <property type="molecule type" value="Genomic_DNA"/>
</dbReference>
<name>A0A1Y6J1L5_9VIBR</name>
<comment type="function">
    <text evidence="13">Part of the energy-coupling factor (ECF) transporter complex CbiMNOQ involved in cobalt import.</text>
</comment>
<keyword evidence="11 13" id="KW-0170">Cobalt</keyword>
<dbReference type="Proteomes" id="UP000196125">
    <property type="component" value="Unassembled WGS sequence"/>
</dbReference>
<keyword evidence="8 13" id="KW-1133">Transmembrane helix</keyword>
<evidence type="ECO:0000256" key="8">
    <source>
        <dbReference type="ARBA" id="ARBA00022989"/>
    </source>
</evidence>
<evidence type="ECO:0000256" key="4">
    <source>
        <dbReference type="ARBA" id="ARBA00022448"/>
    </source>
</evidence>
<dbReference type="Proteomes" id="UP001283366">
    <property type="component" value="Unassembled WGS sequence"/>
</dbReference>
<evidence type="ECO:0000256" key="10">
    <source>
        <dbReference type="ARBA" id="ARBA00023136"/>
    </source>
</evidence>
<organism evidence="15 16">
    <name type="scientific">Vibrio mangrovi</name>
    <dbReference type="NCBI Taxonomy" id="474394"/>
    <lineage>
        <taxon>Bacteria</taxon>
        <taxon>Pseudomonadati</taxon>
        <taxon>Pseudomonadota</taxon>
        <taxon>Gammaproteobacteria</taxon>
        <taxon>Vibrionales</taxon>
        <taxon>Vibrionaceae</taxon>
        <taxon>Vibrio</taxon>
    </lineage>
</organism>
<reference evidence="15 16" key="1">
    <citation type="submission" date="2017-05" db="EMBL/GenBank/DDBJ databases">
        <authorList>
            <person name="Song R."/>
            <person name="Chenine A.L."/>
            <person name="Ruprecht R.M."/>
        </authorList>
    </citation>
    <scope>NUCLEOTIDE SEQUENCE [LARGE SCALE GENOMIC DNA]</scope>
    <source>
        <strain evidence="15 16">CECT 7927</strain>
    </source>
</reference>
<sequence>MFYHLFRKKLGISIWAAAFFMFPMSANAMHIMEGFLPPVWALSWWVLFLPFLALSIRKLKHMVANDSDRKILLALCGAFIFVLSALKLPSVTGSCSHPTGVGLAVIMFGFMAVPLLGGIVLLFQALLLAHGGLSTLGANGMSMAVLGPLVGYLIWIAANRLRIRKDVAVFLCAAFADLATYFVTSVQLGLAFPDPQLGIFASVSKFMGVFLLTQVPIAIAEGLLTVLIYEQITKRALLGKTQGALR</sequence>
<dbReference type="GO" id="GO:0015087">
    <property type="term" value="F:cobalt ion transmembrane transporter activity"/>
    <property type="evidence" value="ECO:0007669"/>
    <property type="project" value="UniProtKB-UniRule"/>
</dbReference>
<feature type="transmembrane region" description="Helical" evidence="13">
    <location>
        <begin position="38"/>
        <end position="59"/>
    </location>
</feature>
<evidence type="ECO:0000256" key="1">
    <source>
        <dbReference type="ARBA" id="ARBA00004429"/>
    </source>
</evidence>
<keyword evidence="3 13" id="KW-0171">Cobalt transport</keyword>
<evidence type="ECO:0000313" key="16">
    <source>
        <dbReference type="Proteomes" id="UP000196125"/>
    </source>
</evidence>
<dbReference type="PANTHER" id="PTHR43627:SF1">
    <property type="entry name" value="COBALT TRANSPORT PROTEIN CBIM"/>
    <property type="match status" value="1"/>
</dbReference>
<dbReference type="UniPathway" id="UPA00148"/>
<keyword evidence="9 13" id="KW-0406">Ion transport</keyword>
<dbReference type="EMBL" id="JAWRCO010000002">
    <property type="protein sequence ID" value="MDW6005199.1"/>
    <property type="molecule type" value="Genomic_DNA"/>
</dbReference>
<evidence type="ECO:0000313" key="14">
    <source>
        <dbReference type="EMBL" id="MDW6005199.1"/>
    </source>
</evidence>
<evidence type="ECO:0000256" key="2">
    <source>
        <dbReference type="ARBA" id="ARBA00004953"/>
    </source>
</evidence>
<feature type="transmembrane region" description="Helical" evidence="13">
    <location>
        <begin position="136"/>
        <end position="155"/>
    </location>
</feature>
<keyword evidence="7 13" id="KW-0812">Transmembrane</keyword>
<evidence type="ECO:0000256" key="13">
    <source>
        <dbReference type="HAMAP-Rule" id="MF_01462"/>
    </source>
</evidence>
<accession>A0A1Y6J1L5</accession>
<dbReference type="GO" id="GO:0009236">
    <property type="term" value="P:cobalamin biosynthetic process"/>
    <property type="evidence" value="ECO:0007669"/>
    <property type="project" value="UniProtKB-UniRule"/>
</dbReference>
<reference evidence="14 17" key="2">
    <citation type="submission" date="2023-11" db="EMBL/GenBank/DDBJ databases">
        <title>Plant-associative lifestyle of Vibrio porteresiae and its evolutionary dynamics.</title>
        <authorList>
            <person name="Rameshkumar N."/>
            <person name="Kirti K."/>
        </authorList>
    </citation>
    <scope>NUCLEOTIDE SEQUENCE [LARGE SCALE GENOMIC DNA]</scope>
    <source>
        <strain evidence="14 17">MSSRF38</strain>
    </source>
</reference>
<feature type="transmembrane region" description="Helical" evidence="13">
    <location>
        <begin position="71"/>
        <end position="89"/>
    </location>
</feature>
<comment type="subunit">
    <text evidence="13">Forms an energy-coupling factor (ECF) transporter complex composed of an ATP-binding protein (A component, CbiO), a transmembrane protein (T component, CbiQ) and 2 possible substrate-capture proteins (S components, CbiM and CbiN) of unknown stoichimetry.</text>
</comment>
<evidence type="ECO:0000256" key="5">
    <source>
        <dbReference type="ARBA" id="ARBA00022475"/>
    </source>
</evidence>
<dbReference type="FunFam" id="1.10.1760.20:FF:000001">
    <property type="entry name" value="Cobalt transport protein CbiM"/>
    <property type="match status" value="1"/>
</dbReference>
<comment type="pathway">
    <text evidence="2 13">Cofactor biosynthesis; adenosylcobalamin biosynthesis.</text>
</comment>
<evidence type="ECO:0000256" key="7">
    <source>
        <dbReference type="ARBA" id="ARBA00022692"/>
    </source>
</evidence>
<feature type="transmembrane region" description="Helical" evidence="13">
    <location>
        <begin position="167"/>
        <end position="188"/>
    </location>
</feature>
<keyword evidence="10 13" id="KW-0472">Membrane</keyword>
<comment type="subcellular location">
    <subcellularLocation>
        <location evidence="1">Cell inner membrane</location>
        <topology evidence="1">Multi-pass membrane protein</topology>
    </subcellularLocation>
    <subcellularLocation>
        <location evidence="13">Cell membrane</location>
        <topology evidence="13">Multi-pass membrane protein</topology>
    </subcellularLocation>
</comment>
<gene>
    <name evidence="13 15" type="primary">cbiM</name>
    <name evidence="14" type="ORF">SBX37_20240</name>
    <name evidence="15" type="ORF">VIM7927_03925</name>
</gene>
<evidence type="ECO:0000313" key="15">
    <source>
        <dbReference type="EMBL" id="SMS02592.1"/>
    </source>
</evidence>
<dbReference type="AlphaFoldDB" id="A0A1Y6J1L5"/>
<evidence type="ECO:0000313" key="17">
    <source>
        <dbReference type="Proteomes" id="UP001283366"/>
    </source>
</evidence>
<dbReference type="GO" id="GO:0043190">
    <property type="term" value="C:ATP-binding cassette (ABC) transporter complex"/>
    <property type="evidence" value="ECO:0007669"/>
    <property type="project" value="InterPro"/>
</dbReference>
<proteinExistence type="inferred from homology"/>
<dbReference type="NCBIfam" id="NF006184">
    <property type="entry name" value="PRK08319.1"/>
    <property type="match status" value="1"/>
</dbReference>
<dbReference type="HAMAP" id="MF_01462">
    <property type="entry name" value="CbiM"/>
    <property type="match status" value="1"/>
</dbReference>
<comment type="similarity">
    <text evidence="12 13">Belongs to the CbiM family.</text>
</comment>
<dbReference type="Gene3D" id="1.10.1760.20">
    <property type="match status" value="1"/>
</dbReference>
<evidence type="ECO:0000256" key="6">
    <source>
        <dbReference type="ARBA" id="ARBA00022573"/>
    </source>
</evidence>